<organism evidence="1 2">
    <name type="scientific">Naganishia cerealis</name>
    <dbReference type="NCBI Taxonomy" id="610337"/>
    <lineage>
        <taxon>Eukaryota</taxon>
        <taxon>Fungi</taxon>
        <taxon>Dikarya</taxon>
        <taxon>Basidiomycota</taxon>
        <taxon>Agaricomycotina</taxon>
        <taxon>Tremellomycetes</taxon>
        <taxon>Filobasidiales</taxon>
        <taxon>Filobasidiaceae</taxon>
        <taxon>Naganishia</taxon>
    </lineage>
</organism>
<accession>A0ACC2VI82</accession>
<evidence type="ECO:0000313" key="1">
    <source>
        <dbReference type="EMBL" id="KAJ9099085.1"/>
    </source>
</evidence>
<keyword evidence="2" id="KW-1185">Reference proteome</keyword>
<dbReference type="EMBL" id="JASBWR010000071">
    <property type="protein sequence ID" value="KAJ9099085.1"/>
    <property type="molecule type" value="Genomic_DNA"/>
</dbReference>
<name>A0ACC2VI82_9TREE</name>
<protein>
    <submittedName>
        <fullName evidence="1">Uncharacterized protein</fullName>
    </submittedName>
</protein>
<dbReference type="Proteomes" id="UP001241377">
    <property type="component" value="Unassembled WGS sequence"/>
</dbReference>
<evidence type="ECO:0000313" key="2">
    <source>
        <dbReference type="Proteomes" id="UP001241377"/>
    </source>
</evidence>
<proteinExistence type="predicted"/>
<gene>
    <name evidence="1" type="ORF">QFC19_006135</name>
</gene>
<sequence>MPEEPLAKRQKLESPLLTWIPPSVTSLPGPSFHASTTYHSQMPRLILENKTASVVLGVDEAGRGPVLGPMVYGISYCLESYQEDLKHKYGFADSKVLKEDKRRELFYMVELMDHELNENVGWATRTMTARDISSAMLQGRGAAGGANLNEQAHNTTIQLIREVLDLGVNVKKVFVDTVGPPATYQKKLQGIFPTLEITVTKKADSIFPIVSTASVVAKVTRDLNIHYYHDQLALLQGKVIGSGYPSDPNTSTWLHANVDPVFGWCPLVRFLWQTAKDSLKNHHGVSVVYEADCEKDPGYGDVLSLLEKSSNYCVEVDFYGLNVVL</sequence>
<comment type="caution">
    <text evidence="1">The sequence shown here is derived from an EMBL/GenBank/DDBJ whole genome shotgun (WGS) entry which is preliminary data.</text>
</comment>
<reference evidence="1" key="1">
    <citation type="submission" date="2023-04" db="EMBL/GenBank/DDBJ databases">
        <title>Draft Genome sequencing of Naganishia species isolated from polar environments using Oxford Nanopore Technology.</title>
        <authorList>
            <person name="Leo P."/>
            <person name="Venkateswaran K."/>
        </authorList>
    </citation>
    <scope>NUCLEOTIDE SEQUENCE</scope>
    <source>
        <strain evidence="1">MNA-CCFEE 5261</strain>
    </source>
</reference>